<evidence type="ECO:0000256" key="4">
    <source>
        <dbReference type="ARBA" id="ARBA00023119"/>
    </source>
</evidence>
<keyword evidence="2" id="KW-0430">Lectin</keyword>
<dbReference type="PROSITE" id="PS50041">
    <property type="entry name" value="C_TYPE_LECTIN_2"/>
    <property type="match status" value="1"/>
</dbReference>
<dbReference type="GO" id="GO:0005771">
    <property type="term" value="C:multivesicular body"/>
    <property type="evidence" value="ECO:0007669"/>
    <property type="project" value="TreeGrafter"/>
</dbReference>
<evidence type="ECO:0000256" key="6">
    <source>
        <dbReference type="SAM" id="MobiDB-lite"/>
    </source>
</evidence>
<dbReference type="Ensembl" id="ENSSANT00000090054.1">
    <property type="protein sequence ID" value="ENSSANP00000084727.1"/>
    <property type="gene ID" value="ENSSANG00000042052.1"/>
</dbReference>
<name>A0A671RMZ6_9TELE</name>
<protein>
    <recommendedName>
        <fullName evidence="7">C-type lectin domain-containing protein</fullName>
    </recommendedName>
</protein>
<keyword evidence="4" id="KW-0176">Collagen</keyword>
<dbReference type="SUPFAM" id="SSF56436">
    <property type="entry name" value="C-type lectin-like"/>
    <property type="match status" value="1"/>
</dbReference>
<dbReference type="PANTHER" id="PTHR24024">
    <property type="entry name" value="PULMONARY SURFACTANT-ASSOCIATED PROTEIN A"/>
    <property type="match status" value="1"/>
</dbReference>
<evidence type="ECO:0000256" key="2">
    <source>
        <dbReference type="ARBA" id="ARBA00022734"/>
    </source>
</evidence>
<dbReference type="InterPro" id="IPR001304">
    <property type="entry name" value="C-type_lectin-like"/>
</dbReference>
<dbReference type="InterPro" id="IPR051077">
    <property type="entry name" value="Ca-dependent_lectin"/>
</dbReference>
<dbReference type="InterPro" id="IPR016186">
    <property type="entry name" value="C-type_lectin-like/link_sf"/>
</dbReference>
<organism evidence="8 9">
    <name type="scientific">Sinocyclocheilus anshuiensis</name>
    <dbReference type="NCBI Taxonomy" id="1608454"/>
    <lineage>
        <taxon>Eukaryota</taxon>
        <taxon>Metazoa</taxon>
        <taxon>Chordata</taxon>
        <taxon>Craniata</taxon>
        <taxon>Vertebrata</taxon>
        <taxon>Euteleostomi</taxon>
        <taxon>Actinopterygii</taxon>
        <taxon>Neopterygii</taxon>
        <taxon>Teleostei</taxon>
        <taxon>Ostariophysi</taxon>
        <taxon>Cypriniformes</taxon>
        <taxon>Cyprinidae</taxon>
        <taxon>Cyprininae</taxon>
        <taxon>Sinocyclocheilus</taxon>
    </lineage>
</organism>
<dbReference type="PANTHER" id="PTHR24024:SF15">
    <property type="entry name" value="PULMONARY SURFACTANT-ASSOCIATED PROTEIN D"/>
    <property type="match status" value="1"/>
</dbReference>
<dbReference type="Gene3D" id="3.10.100.10">
    <property type="entry name" value="Mannose-Binding Protein A, subunit A"/>
    <property type="match status" value="1"/>
</dbReference>
<keyword evidence="9" id="KW-1185">Reference proteome</keyword>
<dbReference type="AlphaFoldDB" id="A0A671RMZ6"/>
<reference evidence="8" key="1">
    <citation type="submission" date="2025-08" db="UniProtKB">
        <authorList>
            <consortium name="Ensembl"/>
        </authorList>
    </citation>
    <scope>IDENTIFICATION</scope>
</reference>
<dbReference type="GO" id="GO:0005615">
    <property type="term" value="C:extracellular space"/>
    <property type="evidence" value="ECO:0007669"/>
    <property type="project" value="TreeGrafter"/>
</dbReference>
<evidence type="ECO:0000259" key="7">
    <source>
        <dbReference type="PROSITE" id="PS50041"/>
    </source>
</evidence>
<keyword evidence="3" id="KW-0106">Calcium</keyword>
<dbReference type="PROSITE" id="PS00615">
    <property type="entry name" value="C_TYPE_LECTIN_1"/>
    <property type="match status" value="1"/>
</dbReference>
<evidence type="ECO:0000256" key="3">
    <source>
        <dbReference type="ARBA" id="ARBA00022837"/>
    </source>
</evidence>
<proteinExistence type="predicted"/>
<dbReference type="Pfam" id="PF00059">
    <property type="entry name" value="Lectin_C"/>
    <property type="match status" value="1"/>
</dbReference>
<dbReference type="Pfam" id="PF01391">
    <property type="entry name" value="Collagen"/>
    <property type="match status" value="1"/>
</dbReference>
<feature type="compositionally biased region" description="Basic and acidic residues" evidence="6">
    <location>
        <begin position="41"/>
        <end position="62"/>
    </location>
</feature>
<dbReference type="InterPro" id="IPR018378">
    <property type="entry name" value="C-type_lectin_CS"/>
</dbReference>
<evidence type="ECO:0000313" key="9">
    <source>
        <dbReference type="Proteomes" id="UP000472260"/>
    </source>
</evidence>
<dbReference type="InterPro" id="IPR008160">
    <property type="entry name" value="Collagen"/>
</dbReference>
<dbReference type="GO" id="GO:0005581">
    <property type="term" value="C:collagen trimer"/>
    <property type="evidence" value="ECO:0007669"/>
    <property type="project" value="UniProtKB-KW"/>
</dbReference>
<sequence length="259" mass="28165">MLGSWKLKGIFALRMLDGAEPQNLNCPTYGGVLGTPGHNDLPGRDGRDGKDGAIGPKGEKGESGVNVQGPPGKAGPPGPAGEKGEKDSKVYQVLNITCFSGHDSISDSLKSEMQQLNAKIAMIEKVVSFNQSVVFKIFRKVGQKYYVTDGFEAAFDAVLLGRWWKNSFAKNFYTENNALLKLVVSSGLGSKKPYIRVTDRETEGRFVDTEEKQLAFTNWGPGQPDDYKGLQDCGVIEDCGLWDDVGCNGLHPIICEIEI</sequence>
<dbReference type="GO" id="GO:0030246">
    <property type="term" value="F:carbohydrate binding"/>
    <property type="evidence" value="ECO:0007669"/>
    <property type="project" value="UniProtKB-KW"/>
</dbReference>
<feature type="domain" description="C-type lectin" evidence="7">
    <location>
        <begin position="175"/>
        <end position="256"/>
    </location>
</feature>
<keyword evidence="1" id="KW-0732">Signal</keyword>
<accession>A0A671RMZ6</accession>
<feature type="region of interest" description="Disordered" evidence="6">
    <location>
        <begin position="35"/>
        <end position="85"/>
    </location>
</feature>
<evidence type="ECO:0000313" key="8">
    <source>
        <dbReference type="Ensembl" id="ENSSANP00000084727.1"/>
    </source>
</evidence>
<dbReference type="Proteomes" id="UP000472260">
    <property type="component" value="Unassembled WGS sequence"/>
</dbReference>
<reference evidence="8" key="2">
    <citation type="submission" date="2025-09" db="UniProtKB">
        <authorList>
            <consortium name="Ensembl"/>
        </authorList>
    </citation>
    <scope>IDENTIFICATION</scope>
</reference>
<evidence type="ECO:0000256" key="1">
    <source>
        <dbReference type="ARBA" id="ARBA00022729"/>
    </source>
</evidence>
<keyword evidence="5" id="KW-1015">Disulfide bond</keyword>
<dbReference type="InterPro" id="IPR016187">
    <property type="entry name" value="CTDL_fold"/>
</dbReference>
<evidence type="ECO:0000256" key="5">
    <source>
        <dbReference type="ARBA" id="ARBA00023157"/>
    </source>
</evidence>